<reference evidence="6" key="1">
    <citation type="submission" date="2021-02" db="EMBL/GenBank/DDBJ databases">
        <title>Genome-Resolved Metagenomics of a Microbial Community Performing Photosynthetic Biological Nutrient Removal.</title>
        <authorList>
            <person name="Mcdaniel E.A."/>
        </authorList>
    </citation>
    <scope>NUCLEOTIDE SEQUENCE</scope>
    <source>
        <strain evidence="6">UWPOB_OBS1</strain>
    </source>
</reference>
<dbReference type="Pfam" id="PF00440">
    <property type="entry name" value="TetR_N"/>
    <property type="match status" value="1"/>
</dbReference>
<name>A0A8J7P8K3_9BACT</name>
<dbReference type="PROSITE" id="PS50977">
    <property type="entry name" value="HTH_TETR_2"/>
    <property type="match status" value="1"/>
</dbReference>
<dbReference type="AlphaFoldDB" id="A0A8J7P8K3"/>
<keyword evidence="2 4" id="KW-0238">DNA-binding</keyword>
<keyword evidence="1" id="KW-0805">Transcription regulation</keyword>
<dbReference type="Gene3D" id="1.10.357.10">
    <property type="entry name" value="Tetracycline Repressor, domain 2"/>
    <property type="match status" value="1"/>
</dbReference>
<evidence type="ECO:0000256" key="3">
    <source>
        <dbReference type="ARBA" id="ARBA00023163"/>
    </source>
</evidence>
<evidence type="ECO:0000313" key="7">
    <source>
        <dbReference type="Proteomes" id="UP000664277"/>
    </source>
</evidence>
<evidence type="ECO:0000259" key="5">
    <source>
        <dbReference type="PROSITE" id="PS50977"/>
    </source>
</evidence>
<dbReference type="InterPro" id="IPR050109">
    <property type="entry name" value="HTH-type_TetR-like_transc_reg"/>
</dbReference>
<sequence>MNLTRREKILAAATWLFGYYGFEKTTVDDIAERASISKGSVYLEFQNKEAILVAVVQQFTSQELERINKLVKEAKPPYLDVLRELLHGHVMSYWSIANGQLHSPEVIASANPAIMAEIINFQGAIFLQIAHLLERAAAEKEIPPAQGAKNYFFQAELVCYLLAALFPPYDRLKARDPLSFNEATLRKYAESMIDMTLAGVRAGLG</sequence>
<dbReference type="Gene3D" id="1.10.10.60">
    <property type="entry name" value="Homeodomain-like"/>
    <property type="match status" value="1"/>
</dbReference>
<dbReference type="InterPro" id="IPR009057">
    <property type="entry name" value="Homeodomain-like_sf"/>
</dbReference>
<dbReference type="PANTHER" id="PTHR30055">
    <property type="entry name" value="HTH-TYPE TRANSCRIPTIONAL REGULATOR RUTR"/>
    <property type="match status" value="1"/>
</dbReference>
<feature type="domain" description="HTH tetR-type" evidence="5">
    <location>
        <begin position="3"/>
        <end position="63"/>
    </location>
</feature>
<organism evidence="6 7">
    <name type="scientific">Candidatus Obscuribacter phosphatis</name>
    <dbReference type="NCBI Taxonomy" id="1906157"/>
    <lineage>
        <taxon>Bacteria</taxon>
        <taxon>Bacillati</taxon>
        <taxon>Candidatus Melainabacteria</taxon>
        <taxon>Candidatus Obscuribacterales</taxon>
        <taxon>Candidatus Obscuribacteraceae</taxon>
        <taxon>Candidatus Obscuribacter</taxon>
    </lineage>
</organism>
<keyword evidence="3" id="KW-0804">Transcription</keyword>
<proteinExistence type="predicted"/>
<dbReference type="EMBL" id="JAFLCK010000028">
    <property type="protein sequence ID" value="MBN8661994.1"/>
    <property type="molecule type" value="Genomic_DNA"/>
</dbReference>
<protein>
    <submittedName>
        <fullName evidence="6">TetR/AcrR family transcriptional regulator</fullName>
    </submittedName>
</protein>
<dbReference type="SUPFAM" id="SSF46689">
    <property type="entry name" value="Homeodomain-like"/>
    <property type="match status" value="1"/>
</dbReference>
<dbReference type="InterPro" id="IPR001647">
    <property type="entry name" value="HTH_TetR"/>
</dbReference>
<feature type="DNA-binding region" description="H-T-H motif" evidence="4">
    <location>
        <begin position="26"/>
        <end position="45"/>
    </location>
</feature>
<dbReference type="PRINTS" id="PR00455">
    <property type="entry name" value="HTHTETR"/>
</dbReference>
<comment type="caution">
    <text evidence="6">The sequence shown here is derived from an EMBL/GenBank/DDBJ whole genome shotgun (WGS) entry which is preliminary data.</text>
</comment>
<dbReference type="Proteomes" id="UP000664277">
    <property type="component" value="Unassembled WGS sequence"/>
</dbReference>
<dbReference type="GO" id="GO:0003700">
    <property type="term" value="F:DNA-binding transcription factor activity"/>
    <property type="evidence" value="ECO:0007669"/>
    <property type="project" value="TreeGrafter"/>
</dbReference>
<evidence type="ECO:0000256" key="2">
    <source>
        <dbReference type="ARBA" id="ARBA00023125"/>
    </source>
</evidence>
<evidence type="ECO:0000313" key="6">
    <source>
        <dbReference type="EMBL" id="MBN8661994.1"/>
    </source>
</evidence>
<evidence type="ECO:0000256" key="1">
    <source>
        <dbReference type="ARBA" id="ARBA00023015"/>
    </source>
</evidence>
<accession>A0A8J7P8K3</accession>
<dbReference type="GO" id="GO:0000976">
    <property type="term" value="F:transcription cis-regulatory region binding"/>
    <property type="evidence" value="ECO:0007669"/>
    <property type="project" value="TreeGrafter"/>
</dbReference>
<dbReference type="PANTHER" id="PTHR30055:SF234">
    <property type="entry name" value="HTH-TYPE TRANSCRIPTIONAL REGULATOR BETI"/>
    <property type="match status" value="1"/>
</dbReference>
<evidence type="ECO:0000256" key="4">
    <source>
        <dbReference type="PROSITE-ProRule" id="PRU00335"/>
    </source>
</evidence>
<gene>
    <name evidence="6" type="ORF">J0M35_16620</name>
</gene>